<dbReference type="SUPFAM" id="SSF48403">
    <property type="entry name" value="Ankyrin repeat"/>
    <property type="match status" value="1"/>
</dbReference>
<dbReference type="Proteomes" id="UP000472267">
    <property type="component" value="Unassembled WGS sequence"/>
</dbReference>
<comment type="similarity">
    <text evidence="3">Belongs to the SOWAH family.</text>
</comment>
<dbReference type="Gene3D" id="1.25.40.20">
    <property type="entry name" value="Ankyrin repeat-containing domain"/>
    <property type="match status" value="1"/>
</dbReference>
<feature type="region of interest" description="Disordered" evidence="5">
    <location>
        <begin position="312"/>
        <end position="331"/>
    </location>
</feature>
<dbReference type="InterPro" id="IPR002110">
    <property type="entry name" value="Ankyrin_rpt"/>
</dbReference>
<evidence type="ECO:0000313" key="8">
    <source>
        <dbReference type="Proteomes" id="UP000472267"/>
    </source>
</evidence>
<reference evidence="7" key="1">
    <citation type="submission" date="2025-08" db="UniProtKB">
        <authorList>
            <consortium name="Ensembl"/>
        </authorList>
    </citation>
    <scope>IDENTIFICATION</scope>
</reference>
<accession>A0A672HWB3</accession>
<name>A0A672HWB3_SALFA</name>
<dbReference type="InParanoid" id="A0A672HWB3"/>
<evidence type="ECO:0000256" key="4">
    <source>
        <dbReference type="PROSITE-ProRule" id="PRU00023"/>
    </source>
</evidence>
<keyword evidence="8" id="KW-1185">Reference proteome</keyword>
<proteinExistence type="inferred from homology"/>
<reference evidence="7" key="2">
    <citation type="submission" date="2025-09" db="UniProtKB">
        <authorList>
            <consortium name="Ensembl"/>
        </authorList>
    </citation>
    <scope>IDENTIFICATION</scope>
</reference>
<feature type="region of interest" description="Disordered" evidence="5">
    <location>
        <begin position="344"/>
        <end position="364"/>
    </location>
</feature>
<feature type="compositionally biased region" description="Polar residues" evidence="5">
    <location>
        <begin position="346"/>
        <end position="356"/>
    </location>
</feature>
<dbReference type="InterPro" id="IPR058889">
    <property type="entry name" value="WHD_SOWAHA-C"/>
</dbReference>
<evidence type="ECO:0000259" key="6">
    <source>
        <dbReference type="Pfam" id="PF25877"/>
    </source>
</evidence>
<dbReference type="AlphaFoldDB" id="A0A672HWB3"/>
<dbReference type="Ensembl" id="ENSSFAT00005034703.1">
    <property type="protein sequence ID" value="ENSSFAP00005033528.1"/>
    <property type="gene ID" value="ENSSFAG00005016960.1"/>
</dbReference>
<evidence type="ECO:0000256" key="2">
    <source>
        <dbReference type="ARBA" id="ARBA00023043"/>
    </source>
</evidence>
<evidence type="ECO:0000256" key="3">
    <source>
        <dbReference type="ARBA" id="ARBA00038122"/>
    </source>
</evidence>
<feature type="compositionally biased region" description="Low complexity" evidence="5">
    <location>
        <begin position="93"/>
        <end position="103"/>
    </location>
</feature>
<feature type="region of interest" description="Disordered" evidence="5">
    <location>
        <begin position="74"/>
        <end position="118"/>
    </location>
</feature>
<dbReference type="Pfam" id="PF25877">
    <property type="entry name" value="WHD_SOWAH"/>
    <property type="match status" value="1"/>
</dbReference>
<dbReference type="PANTHER" id="PTHR14491">
    <property type="entry name" value="SOSONDOWAH, ISOFORM G"/>
    <property type="match status" value="1"/>
</dbReference>
<dbReference type="SMART" id="SM00248">
    <property type="entry name" value="ANK"/>
    <property type="match status" value="2"/>
</dbReference>
<dbReference type="PROSITE" id="PS50297">
    <property type="entry name" value="ANK_REP_REGION"/>
    <property type="match status" value="1"/>
</dbReference>
<evidence type="ECO:0000256" key="1">
    <source>
        <dbReference type="ARBA" id="ARBA00022737"/>
    </source>
</evidence>
<gene>
    <name evidence="7" type="primary">LOC115385036</name>
</gene>
<dbReference type="InterPro" id="IPR036770">
    <property type="entry name" value="Ankyrin_rpt-contain_sf"/>
</dbReference>
<feature type="domain" description="SOWAHA-C winged helix-turn-helix" evidence="6">
    <location>
        <begin position="4"/>
        <end position="80"/>
    </location>
</feature>
<feature type="repeat" description="ANK" evidence="4">
    <location>
        <begin position="233"/>
        <end position="266"/>
    </location>
</feature>
<sequence>MVTFSRDVLVDFLLRGGGRVSHAALLEHFKPLFPEDPRGRASVRDSFKKCVDSVAVVRTEDGVRYVCLKRRFQPPGREDRAGTGPGDSFRGQTAAGTSTSSAARLGGHGEQRELPTMVSSSPEVRRSVVLRSWDPDAAGDAVSLASSLEDERAAVTLDPLEHEWMLCASDGEWPCLQRLLEAEPGLVLKRDFVTGFTCLHWAAKLGRPELLALIVNFARQRAVPVDVDVRSSAGYTPLHVAAMHHHLEVVKLLVGAYGADVEARDHGGRKACQYLRDGVSGDIRDIVGASHGAADPPRAVPDHGGRWRLSRALQANPRPPGDPADGEQPPLRRRASLSKLQKLRSRTSQLVHSTTFHGPGDLPASWRGSFRLRPKTHFFG</sequence>
<keyword evidence="2 4" id="KW-0040">ANK repeat</keyword>
<keyword evidence="1" id="KW-0677">Repeat</keyword>
<protein>
    <submittedName>
        <fullName evidence="7">Sosondowah ankyrin repeat domain family member C</fullName>
    </submittedName>
</protein>
<dbReference type="Pfam" id="PF12796">
    <property type="entry name" value="Ank_2"/>
    <property type="match status" value="1"/>
</dbReference>
<evidence type="ECO:0000256" key="5">
    <source>
        <dbReference type="SAM" id="MobiDB-lite"/>
    </source>
</evidence>
<dbReference type="PANTHER" id="PTHR14491:SF4">
    <property type="entry name" value="ANKYRIN REPEAT DOMAIN-CONTAINING PROTEIN SOWAHC"/>
    <property type="match status" value="1"/>
</dbReference>
<evidence type="ECO:0000313" key="7">
    <source>
        <dbReference type="Ensembl" id="ENSSFAP00005033528.1"/>
    </source>
</evidence>
<dbReference type="PROSITE" id="PS50088">
    <property type="entry name" value="ANK_REPEAT"/>
    <property type="match status" value="1"/>
</dbReference>
<organism evidence="7 8">
    <name type="scientific">Salarias fasciatus</name>
    <name type="common">Jewelled blenny</name>
    <name type="synonym">Blennius fasciatus</name>
    <dbReference type="NCBI Taxonomy" id="181472"/>
    <lineage>
        <taxon>Eukaryota</taxon>
        <taxon>Metazoa</taxon>
        <taxon>Chordata</taxon>
        <taxon>Craniata</taxon>
        <taxon>Vertebrata</taxon>
        <taxon>Euteleostomi</taxon>
        <taxon>Actinopterygii</taxon>
        <taxon>Neopterygii</taxon>
        <taxon>Teleostei</taxon>
        <taxon>Neoteleostei</taxon>
        <taxon>Acanthomorphata</taxon>
        <taxon>Ovalentaria</taxon>
        <taxon>Blenniimorphae</taxon>
        <taxon>Blenniiformes</taxon>
        <taxon>Blennioidei</taxon>
        <taxon>Blenniidae</taxon>
        <taxon>Salariinae</taxon>
        <taxon>Salarias</taxon>
    </lineage>
</organism>